<sequence>MLFGPYVKALDAFLQSGCNGNVVVVAQYLKVKLYNGNVQLQNAMNSTKLLLNPEILEADNLKVRDNIGSPTQPFNYMKGASEMSLEEEFLNLSQHKTIEELKDCQDNIVCIVLGIIKHVIGGNVWWYAKCVCNKSVVTDFKRIFCTKCEKHVWTIVPKYFIANYVYTLLMNIVYVYCWKSTNTL</sequence>
<dbReference type="AlphaFoldDB" id="A0AAV1BBY2"/>
<evidence type="ECO:0008006" key="3">
    <source>
        <dbReference type="Google" id="ProtNLM"/>
    </source>
</evidence>
<dbReference type="Proteomes" id="UP001157006">
    <property type="component" value="Chromosome 6"/>
</dbReference>
<organism evidence="1 2">
    <name type="scientific">Vicia faba</name>
    <name type="common">Broad bean</name>
    <name type="synonym">Faba vulgaris</name>
    <dbReference type="NCBI Taxonomy" id="3906"/>
    <lineage>
        <taxon>Eukaryota</taxon>
        <taxon>Viridiplantae</taxon>
        <taxon>Streptophyta</taxon>
        <taxon>Embryophyta</taxon>
        <taxon>Tracheophyta</taxon>
        <taxon>Spermatophyta</taxon>
        <taxon>Magnoliopsida</taxon>
        <taxon>eudicotyledons</taxon>
        <taxon>Gunneridae</taxon>
        <taxon>Pentapetalae</taxon>
        <taxon>rosids</taxon>
        <taxon>fabids</taxon>
        <taxon>Fabales</taxon>
        <taxon>Fabaceae</taxon>
        <taxon>Papilionoideae</taxon>
        <taxon>50 kb inversion clade</taxon>
        <taxon>NPAAA clade</taxon>
        <taxon>Hologalegina</taxon>
        <taxon>IRL clade</taxon>
        <taxon>Fabeae</taxon>
        <taxon>Vicia</taxon>
    </lineage>
</organism>
<dbReference type="Gene3D" id="2.40.50.140">
    <property type="entry name" value="Nucleic acid-binding proteins"/>
    <property type="match status" value="2"/>
</dbReference>
<evidence type="ECO:0000313" key="1">
    <source>
        <dbReference type="EMBL" id="CAI8620000.1"/>
    </source>
</evidence>
<evidence type="ECO:0000313" key="2">
    <source>
        <dbReference type="Proteomes" id="UP001157006"/>
    </source>
</evidence>
<dbReference type="EMBL" id="OX451741">
    <property type="protein sequence ID" value="CAI8620000.1"/>
    <property type="molecule type" value="Genomic_DNA"/>
</dbReference>
<keyword evidence="2" id="KW-1185">Reference proteome</keyword>
<accession>A0AAV1BBY2</accession>
<reference evidence="1 2" key="1">
    <citation type="submission" date="2023-01" db="EMBL/GenBank/DDBJ databases">
        <authorList>
            <person name="Kreplak J."/>
        </authorList>
    </citation>
    <scope>NUCLEOTIDE SEQUENCE [LARGE SCALE GENOMIC DNA]</scope>
</reference>
<protein>
    <recommendedName>
        <fullName evidence="3">Replication factor A C-terminal domain-containing protein</fullName>
    </recommendedName>
</protein>
<gene>
    <name evidence="1" type="ORF">VFH_VI198080</name>
</gene>
<dbReference type="SUPFAM" id="SSF50249">
    <property type="entry name" value="Nucleic acid-binding proteins"/>
    <property type="match status" value="1"/>
</dbReference>
<dbReference type="InterPro" id="IPR012340">
    <property type="entry name" value="NA-bd_OB-fold"/>
</dbReference>
<name>A0AAV1BBY2_VICFA</name>
<proteinExistence type="predicted"/>